<accession>A0AAU7ZLB6</accession>
<dbReference type="EMBL" id="CP132942">
    <property type="protein sequence ID" value="XCB31832.1"/>
    <property type="molecule type" value="Genomic_DNA"/>
</dbReference>
<dbReference type="Gene3D" id="3.10.450.50">
    <property type="match status" value="1"/>
</dbReference>
<proteinExistence type="predicted"/>
<gene>
    <name evidence="2" type="ORF">RBB77_15425</name>
</gene>
<dbReference type="InterPro" id="IPR032710">
    <property type="entry name" value="NTF2-like_dom_sf"/>
</dbReference>
<feature type="domain" description="DUF4440" evidence="1">
    <location>
        <begin position="7"/>
        <end position="111"/>
    </location>
</feature>
<organism evidence="2">
    <name type="scientific">Tunturiibacter psychrotolerans</name>
    <dbReference type="NCBI Taxonomy" id="3069686"/>
    <lineage>
        <taxon>Bacteria</taxon>
        <taxon>Pseudomonadati</taxon>
        <taxon>Acidobacteriota</taxon>
        <taxon>Terriglobia</taxon>
        <taxon>Terriglobales</taxon>
        <taxon>Acidobacteriaceae</taxon>
        <taxon>Tunturiibacter</taxon>
    </lineage>
</organism>
<dbReference type="KEGG" id="tpsc:RBB77_15425"/>
<sequence length="131" mass="14574">MRIEDHLKQLEERLLDPAIRRDPALVAPLIADDFIEFGASGRVFDKASILEDLKNESPRPASRLTDFAVRELSPAIILATYRATRFNANGVAISQSHRSSIWAHSDGQWQITFHQGTPIPPPQDPAGPPQK</sequence>
<dbReference type="Pfam" id="PF14534">
    <property type="entry name" value="DUF4440"/>
    <property type="match status" value="1"/>
</dbReference>
<reference evidence="2" key="1">
    <citation type="submission" date="2023-08" db="EMBL/GenBank/DDBJ databases">
        <authorList>
            <person name="Messyasz A."/>
            <person name="Mannisto M.K."/>
            <person name="Kerkhof L.J."/>
            <person name="Haggblom M."/>
        </authorList>
    </citation>
    <scope>NUCLEOTIDE SEQUENCE</scope>
    <source>
        <strain evidence="2">X5P6</strain>
    </source>
</reference>
<protein>
    <submittedName>
        <fullName evidence="2">Nuclear transport factor 2 family protein</fullName>
    </submittedName>
</protein>
<evidence type="ECO:0000313" key="2">
    <source>
        <dbReference type="EMBL" id="XCB31832.1"/>
    </source>
</evidence>
<dbReference type="SUPFAM" id="SSF54427">
    <property type="entry name" value="NTF2-like"/>
    <property type="match status" value="1"/>
</dbReference>
<evidence type="ECO:0000259" key="1">
    <source>
        <dbReference type="Pfam" id="PF14534"/>
    </source>
</evidence>
<dbReference type="RefSeq" id="WP_353062675.1">
    <property type="nucleotide sequence ID" value="NZ_CP132942.1"/>
</dbReference>
<dbReference type="InterPro" id="IPR027843">
    <property type="entry name" value="DUF4440"/>
</dbReference>
<dbReference type="AlphaFoldDB" id="A0AAU7ZLB6"/>
<reference evidence="2" key="2">
    <citation type="journal article" date="2024" name="Environ. Microbiol.">
        <title>Genome analysis and description of Tunturibacter gen. nov. expands the diversity of Terriglobia in tundra soils.</title>
        <authorList>
            <person name="Messyasz A."/>
            <person name="Mannisto M.K."/>
            <person name="Kerkhof L.J."/>
            <person name="Haggblom M.M."/>
        </authorList>
    </citation>
    <scope>NUCLEOTIDE SEQUENCE</scope>
    <source>
        <strain evidence="2">X5P6</strain>
    </source>
</reference>
<name>A0AAU7ZLB6_9BACT</name>